<keyword evidence="4" id="KW-0472">Membrane</keyword>
<comment type="subcellular location">
    <subcellularLocation>
        <location evidence="1">Cell outer membrane</location>
    </subcellularLocation>
</comment>
<evidence type="ECO:0000256" key="4">
    <source>
        <dbReference type="ARBA" id="ARBA00023136"/>
    </source>
</evidence>
<evidence type="ECO:0000256" key="1">
    <source>
        <dbReference type="ARBA" id="ARBA00004442"/>
    </source>
</evidence>
<name>A0A7D7LSG7_9FLAO</name>
<reference evidence="10" key="1">
    <citation type="submission" date="2020-07" db="EMBL/GenBank/DDBJ databases">
        <title>Chryseobacterium sp. CX-624.</title>
        <authorList>
            <person name="Yang C."/>
        </authorList>
    </citation>
    <scope>NUCLEOTIDE SEQUENCE</scope>
    <source>
        <strain evidence="10">CX-624</strain>
    </source>
</reference>
<feature type="chain" id="PRO_5044656232" evidence="6">
    <location>
        <begin position="23"/>
        <end position="469"/>
    </location>
</feature>
<dbReference type="RefSeq" id="WP_181886948.1">
    <property type="nucleotide sequence ID" value="NZ_CP059472.1"/>
</dbReference>
<dbReference type="InterPro" id="IPR011990">
    <property type="entry name" value="TPR-like_helical_dom_sf"/>
</dbReference>
<reference evidence="9" key="4">
    <citation type="submission" date="2020-07" db="EMBL/GenBank/DDBJ databases">
        <authorList>
            <person name="Yang C."/>
        </authorList>
    </citation>
    <scope>NUCLEOTIDE SEQUENCE</scope>
    <source>
        <strain evidence="9">Cx-624</strain>
    </source>
</reference>
<protein>
    <submittedName>
        <fullName evidence="10">RagB/SusD family nutrient uptake outer membrane protein</fullName>
    </submittedName>
</protein>
<dbReference type="Gene3D" id="1.25.40.390">
    <property type="match status" value="1"/>
</dbReference>
<keyword evidence="12" id="KW-1185">Reference proteome</keyword>
<evidence type="ECO:0000256" key="5">
    <source>
        <dbReference type="ARBA" id="ARBA00023237"/>
    </source>
</evidence>
<evidence type="ECO:0000313" key="11">
    <source>
        <dbReference type="Proteomes" id="UP000515349"/>
    </source>
</evidence>
<dbReference type="Proteomes" id="UP000539710">
    <property type="component" value="Unassembled WGS sequence"/>
</dbReference>
<evidence type="ECO:0000256" key="3">
    <source>
        <dbReference type="ARBA" id="ARBA00022729"/>
    </source>
</evidence>
<accession>A0A7D7LSG7</accession>
<dbReference type="InterPro" id="IPR012944">
    <property type="entry name" value="SusD_RagB_dom"/>
</dbReference>
<keyword evidence="5" id="KW-0998">Cell outer membrane</keyword>
<dbReference type="EMBL" id="JACEUX010000002">
    <property type="protein sequence ID" value="MBA5246840.1"/>
    <property type="molecule type" value="Genomic_DNA"/>
</dbReference>
<sequence>MNKIKLLVLCSASLFFTNCSNLMDDNLDPDGVIEENVFKTVKNAEKVVLGAYSAIPTSANIYAQALLTDELKFGAQNNGQGKEVHSWTFTSGQAEFSGVWYGAYGSISNANKFLLNFDNVATSTPAEVALKNQLRGEALALRAFNHFILVRSYSPKYSPSALGIPYVTSDDIFAQPSRPTMQETYQAIMDDAAAAYPLLPVTTADNKFRFNQGALRAMQAYIALEMGDFDSAINYANQALAINSALASTLGTVQAMWTDANRDELYMYQANLPGSASAAPGALFTTTALASGGLIYWHPSVTLYSKFAPADFRRTRYFGGTPANLGSFIVNKYPGTAGNYGINNVKLFRVADMHLVKAEAYARKAAPDLAASFASYQLVRVARNAGTSAPFTSATDAVDKILEERWKEFAWEGSRLFDLKRNGRTITRVGADIYILNPVPSLTDINRYTYPIPTAEVQANPNMQQNPGY</sequence>
<dbReference type="AlphaFoldDB" id="A0A7D7LSG7"/>
<dbReference type="Proteomes" id="UP000515349">
    <property type="component" value="Chromosome"/>
</dbReference>
<dbReference type="GO" id="GO:0009279">
    <property type="term" value="C:cell outer membrane"/>
    <property type="evidence" value="ECO:0007669"/>
    <property type="project" value="UniProtKB-SubCell"/>
</dbReference>
<evidence type="ECO:0000259" key="7">
    <source>
        <dbReference type="Pfam" id="PF07980"/>
    </source>
</evidence>
<evidence type="ECO:0000313" key="10">
    <source>
        <dbReference type="EMBL" id="QMS97815.1"/>
    </source>
</evidence>
<reference evidence="11" key="2">
    <citation type="submission" date="2020-07" db="EMBL/GenBank/DDBJ databases">
        <title>Chryseobacterium sp.cx-624.</title>
        <authorList>
            <person name="Yang C."/>
        </authorList>
    </citation>
    <scope>NUCLEOTIDE SEQUENCE [LARGE SCALE GENOMIC DNA]</scope>
    <source>
        <strain evidence="11">cx-624</strain>
    </source>
</reference>
<reference evidence="12" key="3">
    <citation type="submission" date="2020-07" db="EMBL/GenBank/DDBJ databases">
        <title>Flavobacterium sp. xlx-214.</title>
        <authorList>
            <person name="Yang C."/>
        </authorList>
    </citation>
    <scope>NUCLEOTIDE SEQUENCE [LARGE SCALE GENOMIC DNA]</scope>
    <source>
        <strain evidence="12">CX-624</strain>
    </source>
</reference>
<feature type="domain" description="SusD-like N-terminal" evidence="8">
    <location>
        <begin position="85"/>
        <end position="222"/>
    </location>
</feature>
<evidence type="ECO:0000313" key="9">
    <source>
        <dbReference type="EMBL" id="MBA5246840.1"/>
    </source>
</evidence>
<dbReference type="Pfam" id="PF07980">
    <property type="entry name" value="SusD_RagB"/>
    <property type="match status" value="1"/>
</dbReference>
<evidence type="ECO:0000256" key="6">
    <source>
        <dbReference type="SAM" id="SignalP"/>
    </source>
</evidence>
<evidence type="ECO:0000313" key="12">
    <source>
        <dbReference type="Proteomes" id="UP000539710"/>
    </source>
</evidence>
<feature type="signal peptide" evidence="6">
    <location>
        <begin position="1"/>
        <end position="22"/>
    </location>
</feature>
<proteinExistence type="inferred from homology"/>
<evidence type="ECO:0000259" key="8">
    <source>
        <dbReference type="Pfam" id="PF14322"/>
    </source>
</evidence>
<comment type="similarity">
    <text evidence="2">Belongs to the SusD family.</text>
</comment>
<dbReference type="KEGG" id="cbau:H1R16_08795"/>
<organism evidence="10 11">
    <name type="scientific">Marnyiella aurantia</name>
    <dbReference type="NCBI Taxonomy" id="2758037"/>
    <lineage>
        <taxon>Bacteria</taxon>
        <taxon>Pseudomonadati</taxon>
        <taxon>Bacteroidota</taxon>
        <taxon>Flavobacteriia</taxon>
        <taxon>Flavobacteriales</taxon>
        <taxon>Weeksellaceae</taxon>
        <taxon>Marnyiella</taxon>
    </lineage>
</organism>
<evidence type="ECO:0000256" key="2">
    <source>
        <dbReference type="ARBA" id="ARBA00006275"/>
    </source>
</evidence>
<dbReference type="SUPFAM" id="SSF48452">
    <property type="entry name" value="TPR-like"/>
    <property type="match status" value="1"/>
</dbReference>
<keyword evidence="3 6" id="KW-0732">Signal</keyword>
<dbReference type="Pfam" id="PF14322">
    <property type="entry name" value="SusD-like_3"/>
    <property type="match status" value="1"/>
</dbReference>
<dbReference type="InterPro" id="IPR033985">
    <property type="entry name" value="SusD-like_N"/>
</dbReference>
<gene>
    <name evidence="10" type="ORF">H1R16_08795</name>
    <name evidence="9" type="ORF">H2507_06645</name>
</gene>
<dbReference type="EMBL" id="CP059472">
    <property type="protein sequence ID" value="QMS97815.1"/>
    <property type="molecule type" value="Genomic_DNA"/>
</dbReference>
<feature type="domain" description="RagB/SusD" evidence="7">
    <location>
        <begin position="331"/>
        <end position="469"/>
    </location>
</feature>